<dbReference type="RefSeq" id="WP_054836214.1">
    <property type="nucleotide sequence ID" value="NZ_BBBA01000002.1"/>
</dbReference>
<evidence type="ECO:0000256" key="1">
    <source>
        <dbReference type="ARBA" id="ARBA00004873"/>
    </source>
</evidence>
<organism evidence="8 9">
    <name type="scientific">Metallosphaera hakonensis JCM 8857 = DSM 7519</name>
    <dbReference type="NCBI Taxonomy" id="1293036"/>
    <lineage>
        <taxon>Archaea</taxon>
        <taxon>Thermoproteota</taxon>
        <taxon>Thermoprotei</taxon>
        <taxon>Sulfolobales</taxon>
        <taxon>Sulfolobaceae</taxon>
        <taxon>Metallosphaera</taxon>
    </lineage>
</organism>
<evidence type="ECO:0000259" key="7">
    <source>
        <dbReference type="Pfam" id="PF04715"/>
    </source>
</evidence>
<evidence type="ECO:0000256" key="2">
    <source>
        <dbReference type="ARBA" id="ARBA00009562"/>
    </source>
</evidence>
<reference evidence="9" key="3">
    <citation type="submission" date="2020-03" db="EMBL/GenBank/DDBJ databases">
        <title>Sequencing and Assembly of Multiple Reported Metal-Biooxidizing Members of the Extremely Thermoacidophilic Archaeal Family Sulfolobaceae.</title>
        <authorList>
            <person name="Counts J.A."/>
            <person name="Kelly R.M."/>
        </authorList>
    </citation>
    <scope>NUCLEOTIDE SEQUENCE [LARGE SCALE GENOMIC DNA]</scope>
    <source>
        <strain evidence="9">HO1-1</strain>
    </source>
</reference>
<dbReference type="Pfam" id="PF00425">
    <property type="entry name" value="Chorismate_bind"/>
    <property type="match status" value="1"/>
</dbReference>
<keyword evidence="9" id="KW-1185">Reference proteome</keyword>
<sequence length="421" mass="47565">MRTYPITAFAQPYEVFQCIERDQKVAALMESVEGTQNTARYSVIAWGVKREVHVNRGEDLEEMLTQALRGVEEGELRFTGGLLGYISYDAVRRWETLKDIKPTIEDWPDAEFFLPENVLVYDHTLGKVFVEGDIPIVAGCSDQDNFKVSFYDESMNKPEYESAVNSILEYIRSGYAFQVVLSRFYRYSAQGDPMKLYRALRKVNPSPYMFYIKFNERKLIGSSPELLFSVQKGIAETYPIAGTRPRGKTSEEDFELEQELLSSEKEMAEHLMLVDLARNDVGKVCVPGTVKVPEFAYVEKYSHVQHIVSRVIGTLRKDATSIDVLKSMFPAGTVSGAPKPMAMNIIETLEPYKRGPYAGAVGFISRSSAEFAITIRTAFMNKELLRIQAGAGIVYDSNPGQEYYETEHKMKALKVALGVNE</sequence>
<dbReference type="EC" id="4.1.3.27" evidence="3"/>
<dbReference type="STRING" id="1293036.GCA_001315825_00559"/>
<dbReference type="Gene3D" id="3.60.120.10">
    <property type="entry name" value="Anthranilate synthase"/>
    <property type="match status" value="1"/>
</dbReference>
<comment type="catalytic activity">
    <reaction evidence="5">
        <text>chorismate + L-glutamine = anthranilate + pyruvate + L-glutamate + H(+)</text>
        <dbReference type="Rhea" id="RHEA:21732"/>
        <dbReference type="ChEBI" id="CHEBI:15361"/>
        <dbReference type="ChEBI" id="CHEBI:15378"/>
        <dbReference type="ChEBI" id="CHEBI:16567"/>
        <dbReference type="ChEBI" id="CHEBI:29748"/>
        <dbReference type="ChEBI" id="CHEBI:29985"/>
        <dbReference type="ChEBI" id="CHEBI:58359"/>
        <dbReference type="EC" id="4.1.3.27"/>
    </reaction>
</comment>
<reference evidence="8 9" key="1">
    <citation type="submission" date="2018-05" db="EMBL/GenBank/DDBJ databases">
        <title>Complete Genome Sequences of Extremely Thermoacidophilic, Metal-Mobilizing Type-Strain Members of the Archaeal Family Sulfolobaceae: Acidianus brierleyi DSM-1651T, Acidianus sulfidivorans DSM-18786T, Metallosphaera hakonensis DSM-7519T, and Metallosphaera prunae DSM-10039T.</title>
        <authorList>
            <person name="Counts J.A."/>
            <person name="Kelly R.M."/>
        </authorList>
    </citation>
    <scope>NUCLEOTIDE SEQUENCE [LARGE SCALE GENOMIC DNA]</scope>
    <source>
        <strain evidence="8 9">HO1-1</strain>
    </source>
</reference>
<dbReference type="PANTHER" id="PTHR11236">
    <property type="entry name" value="AMINOBENZOATE/ANTHRANILATE SYNTHASE"/>
    <property type="match status" value="1"/>
</dbReference>
<dbReference type="OrthoDB" id="25514at2157"/>
<keyword evidence="4" id="KW-0822">Tryptophan biosynthesis</keyword>
<reference evidence="9" key="2">
    <citation type="submission" date="2020-03" db="EMBL/GenBank/DDBJ databases">
        <title>Complete Genome Sequences of Extremely Thermoacidophilic, Metal-Mobilizing Type-Strain Members of the Archaeal Family Sulfolobaceae: Acidianus brierleyi DSM-1651T, Acidianus sulfidivorans DSM-18786T, Metallosphaera hakonensis DSM-7519T, and Metallosphaera prunae DSM-10039T.</title>
        <authorList>
            <person name="Counts J.A."/>
            <person name="Kelly R.M."/>
        </authorList>
    </citation>
    <scope>NUCLEOTIDE SEQUENCE [LARGE SCALE GENOMIC DNA]</scope>
    <source>
        <strain evidence="9">HO1-1</strain>
    </source>
</reference>
<dbReference type="InterPro" id="IPR015890">
    <property type="entry name" value="Chorismate_C"/>
</dbReference>
<keyword evidence="4" id="KW-0028">Amino-acid biosynthesis</keyword>
<dbReference type="InterPro" id="IPR006805">
    <property type="entry name" value="Anth_synth_I_N"/>
</dbReference>
<dbReference type="KEGG" id="mhk:DFR87_10240"/>
<comment type="pathway">
    <text evidence="1">Amino-acid biosynthesis; L-tryptophan biosynthesis; L-tryptophan from chorismate: step 1/5.</text>
</comment>
<dbReference type="InterPro" id="IPR005801">
    <property type="entry name" value="ADC_synthase"/>
</dbReference>
<feature type="domain" description="Chorismate-utilising enzyme C-terminal" evidence="6">
    <location>
        <begin position="157"/>
        <end position="409"/>
    </location>
</feature>
<dbReference type="SUPFAM" id="SSF56322">
    <property type="entry name" value="ADC synthase"/>
    <property type="match status" value="1"/>
</dbReference>
<comment type="similarity">
    <text evidence="2">Belongs to the anthranilate synthase component I family.</text>
</comment>
<dbReference type="PANTHER" id="PTHR11236:SF9">
    <property type="entry name" value="ANTHRANILATE SYNTHASE COMPONENT 1"/>
    <property type="match status" value="1"/>
</dbReference>
<evidence type="ECO:0000259" key="6">
    <source>
        <dbReference type="Pfam" id="PF00425"/>
    </source>
</evidence>
<proteinExistence type="inferred from homology"/>
<dbReference type="UniPathway" id="UPA00035">
    <property type="reaction ID" value="UER00040"/>
</dbReference>
<evidence type="ECO:0000256" key="5">
    <source>
        <dbReference type="ARBA" id="ARBA00047683"/>
    </source>
</evidence>
<dbReference type="InterPro" id="IPR019999">
    <property type="entry name" value="Anth_synth_I-like"/>
</dbReference>
<evidence type="ECO:0000256" key="3">
    <source>
        <dbReference type="ARBA" id="ARBA00012266"/>
    </source>
</evidence>
<dbReference type="NCBIfam" id="NF010089">
    <property type="entry name" value="PRK13574.1"/>
    <property type="match status" value="1"/>
</dbReference>
<protein>
    <recommendedName>
        <fullName evidence="3">anthranilate synthase</fullName>
        <ecNumber evidence="3">4.1.3.27</ecNumber>
    </recommendedName>
</protein>
<gene>
    <name evidence="8" type="ORF">DFR87_10240</name>
</gene>
<evidence type="ECO:0000313" key="8">
    <source>
        <dbReference type="EMBL" id="AWR99999.1"/>
    </source>
</evidence>
<dbReference type="Pfam" id="PF04715">
    <property type="entry name" value="Anth_synt_I_N"/>
    <property type="match status" value="1"/>
</dbReference>
<accession>A0A2U9IVC0</accession>
<evidence type="ECO:0000256" key="4">
    <source>
        <dbReference type="ARBA" id="ARBA00022822"/>
    </source>
</evidence>
<dbReference type="PRINTS" id="PR00095">
    <property type="entry name" value="ANTSNTHASEI"/>
</dbReference>
<dbReference type="EMBL" id="CP029287">
    <property type="protein sequence ID" value="AWR99999.1"/>
    <property type="molecule type" value="Genomic_DNA"/>
</dbReference>
<name>A0A2U9IVC0_9CREN</name>
<dbReference type="GeneID" id="36835724"/>
<dbReference type="AlphaFoldDB" id="A0A2U9IVC0"/>
<dbReference type="Proteomes" id="UP000247586">
    <property type="component" value="Chromosome"/>
</dbReference>
<dbReference type="GO" id="GO:0000162">
    <property type="term" value="P:L-tryptophan biosynthetic process"/>
    <property type="evidence" value="ECO:0007669"/>
    <property type="project" value="UniProtKB-UniPathway"/>
</dbReference>
<keyword evidence="4" id="KW-0057">Aromatic amino acid biosynthesis</keyword>
<evidence type="ECO:0000313" key="9">
    <source>
        <dbReference type="Proteomes" id="UP000247586"/>
    </source>
</evidence>
<dbReference type="GO" id="GO:0004049">
    <property type="term" value="F:anthranilate synthase activity"/>
    <property type="evidence" value="ECO:0007669"/>
    <property type="project" value="UniProtKB-EC"/>
</dbReference>
<feature type="domain" description="Anthranilate synthase component I N-terminal" evidence="7">
    <location>
        <begin position="11"/>
        <end position="129"/>
    </location>
</feature>